<keyword evidence="11" id="KW-0812">Transmembrane</keyword>
<dbReference type="STRING" id="1183438.GKIL_4110"/>
<evidence type="ECO:0000256" key="2">
    <source>
        <dbReference type="ARBA" id="ARBA00010052"/>
    </source>
</evidence>
<dbReference type="InterPro" id="IPR018524">
    <property type="entry name" value="DNA/RNA_endonuclease_AS"/>
</dbReference>
<dbReference type="SMART" id="SM00477">
    <property type="entry name" value="NUC"/>
    <property type="match status" value="1"/>
</dbReference>
<evidence type="ECO:0000256" key="9">
    <source>
        <dbReference type="PIRSR" id="PIRSR640255-2"/>
    </source>
</evidence>
<name>U5QN66_GLOK1</name>
<evidence type="ECO:0000256" key="3">
    <source>
        <dbReference type="ARBA" id="ARBA00022722"/>
    </source>
</evidence>
<evidence type="ECO:0000256" key="11">
    <source>
        <dbReference type="SAM" id="Phobius"/>
    </source>
</evidence>
<dbReference type="EC" id="3.1.30.-" evidence="10"/>
<dbReference type="CDD" id="cd00091">
    <property type="entry name" value="NUC"/>
    <property type="match status" value="1"/>
</dbReference>
<evidence type="ECO:0000313" key="15">
    <source>
        <dbReference type="Proteomes" id="UP000017396"/>
    </source>
</evidence>
<evidence type="ECO:0000256" key="4">
    <source>
        <dbReference type="ARBA" id="ARBA00022723"/>
    </source>
</evidence>
<dbReference type="AlphaFoldDB" id="U5QN66"/>
<feature type="transmembrane region" description="Helical" evidence="11">
    <location>
        <begin position="26"/>
        <end position="44"/>
    </location>
</feature>
<dbReference type="PANTHER" id="PTHR13966:SF5">
    <property type="entry name" value="ENDONUCLEASE G, MITOCHONDRIAL"/>
    <property type="match status" value="1"/>
</dbReference>
<feature type="domain" description="ENPP1-3/EXOG-like endonuclease/phosphodiesterase" evidence="12">
    <location>
        <begin position="81"/>
        <end position="282"/>
    </location>
</feature>
<evidence type="ECO:0000256" key="7">
    <source>
        <dbReference type="ARBA" id="ARBA00022842"/>
    </source>
</evidence>
<feature type="binding site" evidence="9">
    <location>
        <position position="174"/>
    </location>
    <ligand>
        <name>Mg(2+)</name>
        <dbReference type="ChEBI" id="CHEBI:18420"/>
        <note>catalytic</note>
    </ligand>
</feature>
<dbReference type="KEGG" id="glj:GKIL_4110"/>
<dbReference type="InterPro" id="IPR001604">
    <property type="entry name" value="Endo_G_ENPP1-like_dom"/>
</dbReference>
<keyword evidence="4 9" id="KW-0479">Metal-binding</keyword>
<keyword evidence="15" id="KW-1185">Reference proteome</keyword>
<comment type="cofactor">
    <cofactor evidence="1 10">
        <name>Mg(2+)</name>
        <dbReference type="ChEBI" id="CHEBI:18420"/>
    </cofactor>
</comment>
<keyword evidence="7" id="KW-0460">Magnesium</keyword>
<dbReference type="GO" id="GO:0016787">
    <property type="term" value="F:hydrolase activity"/>
    <property type="evidence" value="ECO:0007669"/>
    <property type="project" value="UniProtKB-KW"/>
</dbReference>
<dbReference type="eggNOG" id="COG1864">
    <property type="taxonomic scope" value="Bacteria"/>
</dbReference>
<evidence type="ECO:0000256" key="6">
    <source>
        <dbReference type="ARBA" id="ARBA00022801"/>
    </source>
</evidence>
<evidence type="ECO:0000259" key="13">
    <source>
        <dbReference type="SMART" id="SM00892"/>
    </source>
</evidence>
<dbReference type="InterPro" id="IPR044925">
    <property type="entry name" value="His-Me_finger_sf"/>
</dbReference>
<feature type="domain" description="DNA/RNA non-specific endonuclease/pyrophosphatase/phosphodiesterase" evidence="13">
    <location>
        <begin position="80"/>
        <end position="282"/>
    </location>
</feature>
<dbReference type="InterPro" id="IPR040255">
    <property type="entry name" value="Non-specific_endonuclease"/>
</dbReference>
<dbReference type="PATRIC" id="fig|1183438.3.peg.4047"/>
<dbReference type="PANTHER" id="PTHR13966">
    <property type="entry name" value="ENDONUCLEASE RELATED"/>
    <property type="match status" value="1"/>
</dbReference>
<dbReference type="Gene3D" id="3.40.570.10">
    <property type="entry name" value="Extracellular Endonuclease, subunit A"/>
    <property type="match status" value="1"/>
</dbReference>
<keyword evidence="11" id="KW-0472">Membrane</keyword>
<evidence type="ECO:0000313" key="14">
    <source>
        <dbReference type="EMBL" id="AGY60356.1"/>
    </source>
</evidence>
<dbReference type="GO" id="GO:0004519">
    <property type="term" value="F:endonuclease activity"/>
    <property type="evidence" value="ECO:0007669"/>
    <property type="project" value="UniProtKB-UniRule"/>
</dbReference>
<dbReference type="PROSITE" id="PS01070">
    <property type="entry name" value="NUCLEASE_NON_SPEC"/>
    <property type="match status" value="1"/>
</dbReference>
<gene>
    <name evidence="14" type="ORF">GKIL_4110</name>
</gene>
<keyword evidence="5 10" id="KW-0255">Endonuclease</keyword>
<keyword evidence="11" id="KW-1133">Transmembrane helix</keyword>
<proteinExistence type="inferred from homology"/>
<evidence type="ECO:0000256" key="1">
    <source>
        <dbReference type="ARBA" id="ARBA00001946"/>
    </source>
</evidence>
<dbReference type="Pfam" id="PF01223">
    <property type="entry name" value="Endonuclease_NS"/>
    <property type="match status" value="1"/>
</dbReference>
<dbReference type="Proteomes" id="UP000017396">
    <property type="component" value="Chromosome"/>
</dbReference>
<evidence type="ECO:0000256" key="8">
    <source>
        <dbReference type="PIRSR" id="PIRSR640255-1"/>
    </source>
</evidence>
<feature type="active site" description="Proton acceptor" evidence="8">
    <location>
        <position position="143"/>
    </location>
</feature>
<evidence type="ECO:0000256" key="5">
    <source>
        <dbReference type="ARBA" id="ARBA00022759"/>
    </source>
</evidence>
<dbReference type="SUPFAM" id="SSF54060">
    <property type="entry name" value="His-Me finger endonucleases"/>
    <property type="match status" value="1"/>
</dbReference>
<dbReference type="GO" id="GO:0003676">
    <property type="term" value="F:nucleic acid binding"/>
    <property type="evidence" value="ECO:0007669"/>
    <property type="project" value="InterPro"/>
</dbReference>
<dbReference type="HOGENOM" id="CLU_055174_2_2_3"/>
<organism evidence="14 15">
    <name type="scientific">Gloeobacter kilaueensis (strain ATCC BAA-2537 / CCAP 1431/1 / ULC 316 / JS1)</name>
    <dbReference type="NCBI Taxonomy" id="1183438"/>
    <lineage>
        <taxon>Bacteria</taxon>
        <taxon>Bacillati</taxon>
        <taxon>Cyanobacteriota</taxon>
        <taxon>Cyanophyceae</taxon>
        <taxon>Gloeobacterales</taxon>
        <taxon>Gloeobacteraceae</taxon>
        <taxon>Gloeobacter</taxon>
    </lineage>
</organism>
<evidence type="ECO:0000256" key="10">
    <source>
        <dbReference type="RuleBase" id="RU366055"/>
    </source>
</evidence>
<comment type="similarity">
    <text evidence="2 10">Belongs to the DNA/RNA non-specific endonuclease family.</text>
</comment>
<accession>U5QN66</accession>
<sequence>MGSLSVDCDGPVSCIQPLTRVSFRNLLLLFVLVALVAVVLWLLFGRKRAVPPPPPSVHLLLGNPSGATAEVRNVNNYLMLKPQYALSYNATKGIPNWVSWQLNRSWLGTSDRQNDFRPDRSLPPGYGRIAPSDYTGSGYDRGHQCPSADRTRSIQDNSATFLMTNMIPQAPDLNRGPWEKLESYSRTLASEGKELYIVAGVAGTQGTIGGRVSVPASSWKVIVVLDRPGLGLAGINKNTRVIAVLMPNQAGIKQSSWRRFRVSVDQIEKETGYELLSSLPEDVQAVIEGQSDRSR</sequence>
<dbReference type="EMBL" id="CP003587">
    <property type="protein sequence ID" value="AGY60356.1"/>
    <property type="molecule type" value="Genomic_DNA"/>
</dbReference>
<protein>
    <recommendedName>
        <fullName evidence="10">Endonuclease</fullName>
        <ecNumber evidence="10">3.1.30.-</ecNumber>
    </recommendedName>
</protein>
<evidence type="ECO:0000259" key="12">
    <source>
        <dbReference type="SMART" id="SM00477"/>
    </source>
</evidence>
<keyword evidence="3 10" id="KW-0540">Nuclease</keyword>
<dbReference type="InterPro" id="IPR044929">
    <property type="entry name" value="DNA/RNA_non-sp_Endonuclease_sf"/>
</dbReference>
<dbReference type="GO" id="GO:0046872">
    <property type="term" value="F:metal ion binding"/>
    <property type="evidence" value="ECO:0007669"/>
    <property type="project" value="UniProtKB-KW"/>
</dbReference>
<dbReference type="SMART" id="SM00892">
    <property type="entry name" value="Endonuclease_NS"/>
    <property type="match status" value="1"/>
</dbReference>
<reference evidence="14 15" key="1">
    <citation type="journal article" date="2013" name="PLoS ONE">
        <title>Cultivation and Complete Genome Sequencing of Gloeobacter kilaueensis sp. nov., from a Lava Cave in Kilauea Caldera, Hawai'i.</title>
        <authorList>
            <person name="Saw J.H."/>
            <person name="Schatz M."/>
            <person name="Brown M.V."/>
            <person name="Kunkel D.D."/>
            <person name="Foster J.S."/>
            <person name="Shick H."/>
            <person name="Christensen S."/>
            <person name="Hou S."/>
            <person name="Wan X."/>
            <person name="Donachie S.P."/>
        </authorList>
    </citation>
    <scope>NUCLEOTIDE SEQUENCE [LARGE SCALE GENOMIC DNA]</scope>
    <source>
        <strain evidence="15">JS</strain>
    </source>
</reference>
<dbReference type="InterPro" id="IPR020821">
    <property type="entry name" value="ENPP1-3/EXOG-like_nuc-like"/>
</dbReference>
<keyword evidence="6 10" id="KW-0378">Hydrolase</keyword>